<dbReference type="SUPFAM" id="SSF49777">
    <property type="entry name" value="PEBP-like"/>
    <property type="match status" value="1"/>
</dbReference>
<gene>
    <name evidence="3" type="primary">SPOSA6832_00907</name>
</gene>
<dbReference type="InterPro" id="IPR036610">
    <property type="entry name" value="PEBP-like_sf"/>
</dbReference>
<organism evidence="3 4">
    <name type="scientific">Sporidiobolus salmonicolor</name>
    <name type="common">Yeast-like fungus</name>
    <name type="synonym">Sporobolomyces salmonicolor</name>
    <dbReference type="NCBI Taxonomy" id="5005"/>
    <lineage>
        <taxon>Eukaryota</taxon>
        <taxon>Fungi</taxon>
        <taxon>Dikarya</taxon>
        <taxon>Basidiomycota</taxon>
        <taxon>Pucciniomycotina</taxon>
        <taxon>Microbotryomycetes</taxon>
        <taxon>Sporidiobolales</taxon>
        <taxon>Sporidiobolaceae</taxon>
        <taxon>Sporobolomyces</taxon>
    </lineage>
</organism>
<dbReference type="AlphaFoldDB" id="A0A0D6EH91"/>
<dbReference type="OrthoDB" id="2506647at2759"/>
<dbReference type="InterPro" id="IPR001858">
    <property type="entry name" value="Phosphatidylethanolamine-bd_CS"/>
</dbReference>
<dbReference type="InterPro" id="IPR035810">
    <property type="entry name" value="PEBP_euk"/>
</dbReference>
<dbReference type="InterPro" id="IPR008914">
    <property type="entry name" value="PEBP"/>
</dbReference>
<feature type="compositionally biased region" description="Polar residues" evidence="2">
    <location>
        <begin position="35"/>
        <end position="45"/>
    </location>
</feature>
<dbReference type="Proteomes" id="UP000243876">
    <property type="component" value="Unassembled WGS sequence"/>
</dbReference>
<evidence type="ECO:0000313" key="3">
    <source>
        <dbReference type="EMBL" id="CEQ39392.1"/>
    </source>
</evidence>
<evidence type="ECO:0000256" key="1">
    <source>
        <dbReference type="ARBA" id="ARBA00007091"/>
    </source>
</evidence>
<comment type="similarity">
    <text evidence="1">Belongs to the phosphatidylethanolamine-binding protein family.</text>
</comment>
<dbReference type="Pfam" id="PF01161">
    <property type="entry name" value="PBP"/>
    <property type="match status" value="1"/>
</dbReference>
<dbReference type="PANTHER" id="PTHR11362">
    <property type="entry name" value="PHOSPHATIDYLETHANOLAMINE-BINDING PROTEIN"/>
    <property type="match status" value="1"/>
</dbReference>
<dbReference type="CDD" id="cd00866">
    <property type="entry name" value="PEBP_euk"/>
    <property type="match status" value="1"/>
</dbReference>
<proteinExistence type="inferred from homology"/>
<name>A0A0D6EH91_SPOSA</name>
<dbReference type="Gene3D" id="3.90.280.10">
    <property type="entry name" value="PEBP-like"/>
    <property type="match status" value="1"/>
</dbReference>
<protein>
    <submittedName>
        <fullName evidence="3">SPOSA6832_00907-mRNA-1:cds</fullName>
    </submittedName>
</protein>
<evidence type="ECO:0000313" key="4">
    <source>
        <dbReference type="Proteomes" id="UP000243876"/>
    </source>
</evidence>
<dbReference type="PANTHER" id="PTHR11362:SF82">
    <property type="entry name" value="PHOSPHATIDYLETHANOLAMINE-BINDING PROTEIN 4"/>
    <property type="match status" value="1"/>
</dbReference>
<dbReference type="EMBL" id="CENE01000003">
    <property type="protein sequence ID" value="CEQ39392.1"/>
    <property type="molecule type" value="Genomic_DNA"/>
</dbReference>
<feature type="region of interest" description="Disordered" evidence="2">
    <location>
        <begin position="19"/>
        <end position="45"/>
    </location>
</feature>
<evidence type="ECO:0000256" key="2">
    <source>
        <dbReference type="SAM" id="MobiDB-lite"/>
    </source>
</evidence>
<dbReference type="PROSITE" id="PS01220">
    <property type="entry name" value="PBP"/>
    <property type="match status" value="1"/>
</dbReference>
<keyword evidence="4" id="KW-1185">Reference proteome</keyword>
<sequence length="276" mass="29336">MLRTGDQCSVHLSSALRQARTAKQERDCGAEGQEAASSETGPTTTVFSLSDAAHKQKSGLLGTLIPDLFRPRVFLQAEFPRSGAAVQLGNEVSPEAAKEEPRVQFVAEDPAATSEALYTLVVVDPDAPSRSAPNASPFLHLVLPGLKPPSLDRLAATGETGDVAAAEGSMVEKTQAAWVEWTGPAPPEGAGVDAELKEDAGWPSPHRYVYLLYLQPPPAAGSVFLPGRSPSISTPEARQNFDLDAFVEDHELVLVGANFMLASRPGLFDLRRSSPL</sequence>
<reference evidence="4" key="1">
    <citation type="submission" date="2015-02" db="EMBL/GenBank/DDBJ databases">
        <authorList>
            <person name="Gon?alves P."/>
        </authorList>
    </citation>
    <scope>NUCLEOTIDE SEQUENCE [LARGE SCALE GENOMIC DNA]</scope>
</reference>
<accession>A0A0D6EH91</accession>